<dbReference type="AlphaFoldDB" id="A0A6F8VEP8"/>
<dbReference type="KEGG" id="slac:SKTS_23920"/>
<protein>
    <recommendedName>
        <fullName evidence="3">Crp/Fnr family transcriptional regulator</fullName>
    </recommendedName>
</protein>
<dbReference type="RefSeq" id="WP_244617327.1">
    <property type="nucleotide sequence ID" value="NZ_AP022853.1"/>
</dbReference>
<dbReference type="Proteomes" id="UP000502260">
    <property type="component" value="Chromosome"/>
</dbReference>
<gene>
    <name evidence="1" type="ORF">SKTS_23920</name>
</gene>
<sequence length="125" mass="14256">MLMRGGVSLTPSEKKALHLFRALSDEQQQTVSAFMEFLATRGTLSPSQKPAQPVEVARPEQESVVKAIKRLRATYPMLDQNKLFHETSEHMTGHLMHGKLAAEVVDELEAMFARHYQRYCDELEK</sequence>
<reference evidence="2" key="1">
    <citation type="submission" date="2020-03" db="EMBL/GenBank/DDBJ databases">
        <title>Complete genome sequence of sulfur-oxidizing bacterium skT11.</title>
        <authorList>
            <person name="Kanda M."/>
            <person name="Kojima H."/>
            <person name="Fukui M."/>
        </authorList>
    </citation>
    <scope>NUCLEOTIDE SEQUENCE [LARGE SCALE GENOMIC DNA]</scope>
    <source>
        <strain evidence="2">skT11</strain>
    </source>
</reference>
<proteinExistence type="predicted"/>
<organism evidence="1 2">
    <name type="scientific">Sulfurimicrobium lacus</name>
    <dbReference type="NCBI Taxonomy" id="2715678"/>
    <lineage>
        <taxon>Bacteria</taxon>
        <taxon>Pseudomonadati</taxon>
        <taxon>Pseudomonadota</taxon>
        <taxon>Betaproteobacteria</taxon>
        <taxon>Nitrosomonadales</taxon>
        <taxon>Sulfuricellaceae</taxon>
        <taxon>Sulfurimicrobium</taxon>
    </lineage>
</organism>
<dbReference type="EMBL" id="AP022853">
    <property type="protein sequence ID" value="BCB27506.1"/>
    <property type="molecule type" value="Genomic_DNA"/>
</dbReference>
<evidence type="ECO:0000313" key="1">
    <source>
        <dbReference type="EMBL" id="BCB27506.1"/>
    </source>
</evidence>
<keyword evidence="2" id="KW-1185">Reference proteome</keyword>
<evidence type="ECO:0000313" key="2">
    <source>
        <dbReference type="Proteomes" id="UP000502260"/>
    </source>
</evidence>
<name>A0A6F8VEP8_9PROT</name>
<evidence type="ECO:0008006" key="3">
    <source>
        <dbReference type="Google" id="ProtNLM"/>
    </source>
</evidence>
<accession>A0A6F8VEP8</accession>